<feature type="compositionally biased region" description="Low complexity" evidence="1">
    <location>
        <begin position="15"/>
        <end position="25"/>
    </location>
</feature>
<evidence type="ECO:0000313" key="4">
    <source>
        <dbReference type="Proteomes" id="UP000800094"/>
    </source>
</evidence>
<dbReference type="PANTHER" id="PTHR38436:SF3">
    <property type="entry name" value="CARBOXYMETHYLENEBUTENOLIDASE-RELATED"/>
    <property type="match status" value="1"/>
</dbReference>
<dbReference type="InterPro" id="IPR032710">
    <property type="entry name" value="NTF2-like_dom_sf"/>
</dbReference>
<dbReference type="SUPFAM" id="SSF54427">
    <property type="entry name" value="NTF2-like"/>
    <property type="match status" value="1"/>
</dbReference>
<proteinExistence type="predicted"/>
<dbReference type="InterPro" id="IPR009959">
    <property type="entry name" value="Cyclase_SnoaL-like"/>
</dbReference>
<feature type="domain" description="SnoaL-like" evidence="2">
    <location>
        <begin position="269"/>
        <end position="377"/>
    </location>
</feature>
<dbReference type="Gene3D" id="3.10.450.50">
    <property type="match status" value="1"/>
</dbReference>
<protein>
    <submittedName>
        <fullName evidence="3">NTF2-like protein</fullName>
    </submittedName>
</protein>
<gene>
    <name evidence="3" type="ORF">BU26DRAFT_515606</name>
</gene>
<dbReference type="RefSeq" id="XP_033688239.1">
    <property type="nucleotide sequence ID" value="XM_033828117.1"/>
</dbReference>
<dbReference type="InterPro" id="IPR037401">
    <property type="entry name" value="SnoaL-like"/>
</dbReference>
<dbReference type="Proteomes" id="UP000800094">
    <property type="component" value="Unassembled WGS sequence"/>
</dbReference>
<dbReference type="PANTHER" id="PTHR38436">
    <property type="entry name" value="POLYKETIDE CYCLASE SNOAL-LIKE DOMAIN"/>
    <property type="match status" value="1"/>
</dbReference>
<evidence type="ECO:0000313" key="3">
    <source>
        <dbReference type="EMBL" id="KAF2253235.1"/>
    </source>
</evidence>
<dbReference type="OrthoDB" id="5440at2759"/>
<evidence type="ECO:0000259" key="2">
    <source>
        <dbReference type="Pfam" id="PF12680"/>
    </source>
</evidence>
<feature type="compositionally biased region" description="Pro residues" evidence="1">
    <location>
        <begin position="1"/>
        <end position="14"/>
    </location>
</feature>
<sequence>MTLSEPSPPPPPSVPNTNNDTNTTTTPPPAPAPAPIHISPHLTLQPPLSRRGHGPGLILVADHYALLEQSERSLDPPPLQKWAEEGFAVCQVLVPGKVEDGGEFPLERAVEVLRGCEGCDGGEGFGLISYLSRLPFYVEEAVCLSPHIKAIISYGGRKLGSINPESASFPPQLLHIPGPEAPRRESLSVVPEPEIEEEGDKSTRAQCPIKTHRYPSAKRDSGWALPADEDYHAPSAALAHTRSLQFLKPLLNGPFFDLEAIWDEHCRYEFAERDVALTMSTMVAQPYVNHIPTLTGGIGQARLTAFYTRHFIFANPDDTALQLVSRTVGTDRVVDEFVFRLTHDRQVDWLLPGIPPTGRKLEIPFTSVVALRGDRLCHEHIHWDQGTAMRQAGLLPEWVRWEGEIEGRKAGQGMRFEVRLPTAGVETARKLVDEGALESNELMGRGWREVEDV</sequence>
<accession>A0A6A6IRQ5</accession>
<organism evidence="3 4">
    <name type="scientific">Trematosphaeria pertusa</name>
    <dbReference type="NCBI Taxonomy" id="390896"/>
    <lineage>
        <taxon>Eukaryota</taxon>
        <taxon>Fungi</taxon>
        <taxon>Dikarya</taxon>
        <taxon>Ascomycota</taxon>
        <taxon>Pezizomycotina</taxon>
        <taxon>Dothideomycetes</taxon>
        <taxon>Pleosporomycetidae</taxon>
        <taxon>Pleosporales</taxon>
        <taxon>Massarineae</taxon>
        <taxon>Trematosphaeriaceae</taxon>
        <taxon>Trematosphaeria</taxon>
    </lineage>
</organism>
<reference evidence="3" key="1">
    <citation type="journal article" date="2020" name="Stud. Mycol.">
        <title>101 Dothideomycetes genomes: a test case for predicting lifestyles and emergence of pathogens.</title>
        <authorList>
            <person name="Haridas S."/>
            <person name="Albert R."/>
            <person name="Binder M."/>
            <person name="Bloem J."/>
            <person name="Labutti K."/>
            <person name="Salamov A."/>
            <person name="Andreopoulos B."/>
            <person name="Baker S."/>
            <person name="Barry K."/>
            <person name="Bills G."/>
            <person name="Bluhm B."/>
            <person name="Cannon C."/>
            <person name="Castanera R."/>
            <person name="Culley D."/>
            <person name="Daum C."/>
            <person name="Ezra D."/>
            <person name="Gonzalez J."/>
            <person name="Henrissat B."/>
            <person name="Kuo A."/>
            <person name="Liang C."/>
            <person name="Lipzen A."/>
            <person name="Lutzoni F."/>
            <person name="Magnuson J."/>
            <person name="Mondo S."/>
            <person name="Nolan M."/>
            <person name="Ohm R."/>
            <person name="Pangilinan J."/>
            <person name="Park H.-J."/>
            <person name="Ramirez L."/>
            <person name="Alfaro M."/>
            <person name="Sun H."/>
            <person name="Tritt A."/>
            <person name="Yoshinaga Y."/>
            <person name="Zwiers L.-H."/>
            <person name="Turgeon B."/>
            <person name="Goodwin S."/>
            <person name="Spatafora J."/>
            <person name="Crous P."/>
            <person name="Grigoriev I."/>
        </authorList>
    </citation>
    <scope>NUCLEOTIDE SEQUENCE</scope>
    <source>
        <strain evidence="3">CBS 122368</strain>
    </source>
</reference>
<dbReference type="EMBL" id="ML987191">
    <property type="protein sequence ID" value="KAF2253235.1"/>
    <property type="molecule type" value="Genomic_DNA"/>
</dbReference>
<dbReference type="GO" id="GO:0030638">
    <property type="term" value="P:polyketide metabolic process"/>
    <property type="evidence" value="ECO:0007669"/>
    <property type="project" value="InterPro"/>
</dbReference>
<keyword evidence="4" id="KW-1185">Reference proteome</keyword>
<evidence type="ECO:0000256" key="1">
    <source>
        <dbReference type="SAM" id="MobiDB-lite"/>
    </source>
</evidence>
<feature type="region of interest" description="Disordered" evidence="1">
    <location>
        <begin position="1"/>
        <end position="47"/>
    </location>
</feature>
<dbReference type="AlphaFoldDB" id="A0A6A6IRQ5"/>
<feature type="region of interest" description="Disordered" evidence="1">
    <location>
        <begin position="179"/>
        <end position="203"/>
    </location>
</feature>
<dbReference type="GeneID" id="54581447"/>
<dbReference type="Pfam" id="PF12680">
    <property type="entry name" value="SnoaL_2"/>
    <property type="match status" value="1"/>
</dbReference>
<name>A0A6A6IRQ5_9PLEO</name>